<feature type="transmembrane region" description="Helical" evidence="5">
    <location>
        <begin position="270"/>
        <end position="288"/>
    </location>
</feature>
<protein>
    <submittedName>
        <fullName evidence="8">MFS transporter</fullName>
    </submittedName>
</protein>
<dbReference type="InterPro" id="IPR005829">
    <property type="entry name" value="Sugar_transporter_CS"/>
</dbReference>
<dbReference type="CDD" id="cd17325">
    <property type="entry name" value="MFS_MdtG_SLC18_like"/>
    <property type="match status" value="1"/>
</dbReference>
<reference evidence="8" key="1">
    <citation type="journal article" date="2020" name="mSystems">
        <title>Genome- and Community-Level Interaction Insights into Carbon Utilization and Element Cycling Functions of Hydrothermarchaeota in Hydrothermal Sediment.</title>
        <authorList>
            <person name="Zhou Z."/>
            <person name="Liu Y."/>
            <person name="Xu W."/>
            <person name="Pan J."/>
            <person name="Luo Z.H."/>
            <person name="Li M."/>
        </authorList>
    </citation>
    <scope>NUCLEOTIDE SEQUENCE [LARGE SCALE GENOMIC DNA]</scope>
    <source>
        <strain evidence="8">SpSt-413</strain>
    </source>
</reference>
<feature type="transmembrane region" description="Helical" evidence="5">
    <location>
        <begin position="234"/>
        <end position="258"/>
    </location>
</feature>
<gene>
    <name evidence="8" type="ORF">ENR59_00110</name>
</gene>
<feature type="transmembrane region" description="Helical" evidence="5">
    <location>
        <begin position="358"/>
        <end position="377"/>
    </location>
</feature>
<feature type="transmembrane region" description="Helical" evidence="5">
    <location>
        <begin position="157"/>
        <end position="175"/>
    </location>
</feature>
<feature type="transmembrane region" description="Helical" evidence="5">
    <location>
        <begin position="328"/>
        <end position="352"/>
    </location>
</feature>
<feature type="signal peptide" evidence="6">
    <location>
        <begin position="1"/>
        <end position="23"/>
    </location>
</feature>
<keyword evidence="3 5" id="KW-1133">Transmembrane helix</keyword>
<name>A0A7C3W8W5_9BACT</name>
<organism evidence="8">
    <name type="scientific">Fundidesulfovibrio putealis</name>
    <dbReference type="NCBI Taxonomy" id="270496"/>
    <lineage>
        <taxon>Bacteria</taxon>
        <taxon>Pseudomonadati</taxon>
        <taxon>Thermodesulfobacteriota</taxon>
        <taxon>Desulfovibrionia</taxon>
        <taxon>Desulfovibrionales</taxon>
        <taxon>Desulfovibrionaceae</taxon>
        <taxon>Fundidesulfovibrio</taxon>
    </lineage>
</organism>
<evidence type="ECO:0000259" key="7">
    <source>
        <dbReference type="PROSITE" id="PS50850"/>
    </source>
</evidence>
<evidence type="ECO:0000256" key="6">
    <source>
        <dbReference type="SAM" id="SignalP"/>
    </source>
</evidence>
<dbReference type="PANTHER" id="PTHR23518">
    <property type="entry name" value="C-METHYLTRANSFERASE"/>
    <property type="match status" value="1"/>
</dbReference>
<feature type="transmembrane region" description="Helical" evidence="5">
    <location>
        <begin position="72"/>
        <end position="89"/>
    </location>
</feature>
<evidence type="ECO:0000256" key="2">
    <source>
        <dbReference type="ARBA" id="ARBA00022692"/>
    </source>
</evidence>
<dbReference type="InterPro" id="IPR036259">
    <property type="entry name" value="MFS_trans_sf"/>
</dbReference>
<dbReference type="InterPro" id="IPR011701">
    <property type="entry name" value="MFS"/>
</dbReference>
<dbReference type="Gene3D" id="1.20.1250.20">
    <property type="entry name" value="MFS general substrate transporter like domains"/>
    <property type="match status" value="1"/>
</dbReference>
<feature type="chain" id="PRO_5028137333" evidence="6">
    <location>
        <begin position="24"/>
        <end position="386"/>
    </location>
</feature>
<keyword evidence="4 5" id="KW-0472">Membrane</keyword>
<evidence type="ECO:0000313" key="8">
    <source>
        <dbReference type="EMBL" id="HGG91339.1"/>
    </source>
</evidence>
<accession>A0A7C3W8W5</accession>
<dbReference type="SUPFAM" id="SSF103473">
    <property type="entry name" value="MFS general substrate transporter"/>
    <property type="match status" value="1"/>
</dbReference>
<dbReference type="InterPro" id="IPR020846">
    <property type="entry name" value="MFS_dom"/>
</dbReference>
<dbReference type="EMBL" id="DSRP01000008">
    <property type="protein sequence ID" value="HGG91339.1"/>
    <property type="molecule type" value="Genomic_DNA"/>
</dbReference>
<comment type="caution">
    <text evidence="8">The sequence shown here is derived from an EMBL/GenBank/DDBJ whole genome shotgun (WGS) entry which is preliminary data.</text>
</comment>
<proteinExistence type="predicted"/>
<evidence type="ECO:0000256" key="3">
    <source>
        <dbReference type="ARBA" id="ARBA00022989"/>
    </source>
</evidence>
<dbReference type="GO" id="GO:0016020">
    <property type="term" value="C:membrane"/>
    <property type="evidence" value="ECO:0007669"/>
    <property type="project" value="UniProtKB-SubCell"/>
</dbReference>
<keyword evidence="6" id="KW-0732">Signal</keyword>
<sequence>MSLSPFRLLCACGLLAILSTTMAKNPVLPLFAAHLGAGPEGIGLVAALSPLAGVLVSIPGGLCSDRFGRRRLLLASSVVFASAPLVYLLVTDVWGLALARFYHGLATGVFMPVGQAAVADAFKASRGEKMGAFSSATLAGRFVAPMLGGAALGLGFAWVYGLCALAGIGAMLLVWRLPDFGERPAPSCRPPLREGLAQLFSSRAILGGCLLEAGMLFAYGIFEAFLPVLALERGYAPWLTGVLFSVQVVTVALTKPLFGRLSDKRGRVGQMLWGAAFTAGACAALPWVGLAGMFVLSMLLGLSLSLATAASGAFVADRSAATNRGAAMGLLGALMDIGHSTGPLLGGLAAALAGSGGAFWLGAATLLGCVAASRAMTAEPLGEERA</sequence>
<dbReference type="PANTHER" id="PTHR23518:SF2">
    <property type="entry name" value="MAJOR FACILITATOR SUPERFAMILY TRANSPORTER"/>
    <property type="match status" value="1"/>
</dbReference>
<dbReference type="GO" id="GO:0022857">
    <property type="term" value="F:transmembrane transporter activity"/>
    <property type="evidence" value="ECO:0007669"/>
    <property type="project" value="InterPro"/>
</dbReference>
<feature type="transmembrane region" description="Helical" evidence="5">
    <location>
        <begin position="196"/>
        <end position="222"/>
    </location>
</feature>
<evidence type="ECO:0000256" key="4">
    <source>
        <dbReference type="ARBA" id="ARBA00023136"/>
    </source>
</evidence>
<feature type="domain" description="Major facilitator superfamily (MFS) profile" evidence="7">
    <location>
        <begin position="5"/>
        <end position="381"/>
    </location>
</feature>
<keyword evidence="2 5" id="KW-0812">Transmembrane</keyword>
<comment type="subcellular location">
    <subcellularLocation>
        <location evidence="1">Membrane</location>
        <topology evidence="1">Multi-pass membrane protein</topology>
    </subcellularLocation>
</comment>
<dbReference type="PROSITE" id="PS00216">
    <property type="entry name" value="SUGAR_TRANSPORT_1"/>
    <property type="match status" value="1"/>
</dbReference>
<dbReference type="PROSITE" id="PS50850">
    <property type="entry name" value="MFS"/>
    <property type="match status" value="1"/>
</dbReference>
<evidence type="ECO:0000256" key="1">
    <source>
        <dbReference type="ARBA" id="ARBA00004141"/>
    </source>
</evidence>
<feature type="transmembrane region" description="Helical" evidence="5">
    <location>
        <begin position="42"/>
        <end position="60"/>
    </location>
</feature>
<evidence type="ECO:0000256" key="5">
    <source>
        <dbReference type="SAM" id="Phobius"/>
    </source>
</evidence>
<feature type="transmembrane region" description="Helical" evidence="5">
    <location>
        <begin position="294"/>
        <end position="316"/>
    </location>
</feature>
<dbReference type="Pfam" id="PF07690">
    <property type="entry name" value="MFS_1"/>
    <property type="match status" value="1"/>
</dbReference>
<dbReference type="AlphaFoldDB" id="A0A7C3W8W5"/>